<evidence type="ECO:0000259" key="1">
    <source>
        <dbReference type="SMART" id="SM00923"/>
    </source>
</evidence>
<name>A0A9W4FIG4_9MYCO</name>
<dbReference type="InterPro" id="IPR038020">
    <property type="entry name" value="MbtH-like_sf"/>
</dbReference>
<dbReference type="SUPFAM" id="SSF160582">
    <property type="entry name" value="MbtH-like"/>
    <property type="match status" value="1"/>
</dbReference>
<dbReference type="Gene3D" id="3.90.820.10">
    <property type="entry name" value="Structural Genomics, Unknown Function 30-nov-00 1gh9 Mol_id"/>
    <property type="match status" value="1"/>
</dbReference>
<reference evidence="2 3" key="1">
    <citation type="journal article" date="2019" name="Emerg. Microbes Infect.">
        <title>Comprehensive subspecies identification of 175 nontuberculous mycobacteria species based on 7547 genomic profiles.</title>
        <authorList>
            <person name="Matsumoto Y."/>
            <person name="Kinjo T."/>
            <person name="Motooka D."/>
            <person name="Nabeya D."/>
            <person name="Jung N."/>
            <person name="Uechi K."/>
            <person name="Horii T."/>
            <person name="Iida T."/>
            <person name="Fujita J."/>
            <person name="Nakamura S."/>
        </authorList>
    </citation>
    <scope>NUCLEOTIDE SEQUENCE [LARGE SCALE GENOMIC DNA]</scope>
    <source>
        <strain evidence="2 3">JCM 6399</strain>
    </source>
</reference>
<evidence type="ECO:0000313" key="3">
    <source>
        <dbReference type="Proteomes" id="UP000465785"/>
    </source>
</evidence>
<feature type="domain" description="MbtH-like" evidence="1">
    <location>
        <begin position="44"/>
        <end position="94"/>
    </location>
</feature>
<dbReference type="EMBL" id="AP022601">
    <property type="protein sequence ID" value="BBY96220.1"/>
    <property type="molecule type" value="Genomic_DNA"/>
</dbReference>
<dbReference type="SMART" id="SM00923">
    <property type="entry name" value="MbtH"/>
    <property type="match status" value="1"/>
</dbReference>
<dbReference type="GO" id="GO:0019290">
    <property type="term" value="P:siderophore biosynthetic process"/>
    <property type="evidence" value="ECO:0007669"/>
    <property type="project" value="TreeGrafter"/>
</dbReference>
<evidence type="ECO:0000313" key="2">
    <source>
        <dbReference type="EMBL" id="BBY96220.1"/>
    </source>
</evidence>
<accession>A0A9W4FIG4</accession>
<dbReference type="InterPro" id="IPR037407">
    <property type="entry name" value="MLP_fam"/>
</dbReference>
<dbReference type="Proteomes" id="UP000465785">
    <property type="component" value="Chromosome"/>
</dbReference>
<dbReference type="KEGG" id="mgau:MGALJ_58890"/>
<dbReference type="PANTHER" id="PTHR38444">
    <property type="entry name" value="ENTEROBACTIN BIOSYNTHESIS PROTEIN YBDZ"/>
    <property type="match status" value="1"/>
</dbReference>
<proteinExistence type="predicted"/>
<dbReference type="Pfam" id="PF03621">
    <property type="entry name" value="MbtH"/>
    <property type="match status" value="1"/>
</dbReference>
<dbReference type="GO" id="GO:0005829">
    <property type="term" value="C:cytosol"/>
    <property type="evidence" value="ECO:0007669"/>
    <property type="project" value="TreeGrafter"/>
</dbReference>
<keyword evidence="3" id="KW-1185">Reference proteome</keyword>
<dbReference type="PANTHER" id="PTHR38444:SF1">
    <property type="entry name" value="ENTEROBACTIN BIOSYNTHESIS PROTEIN YBDZ"/>
    <property type="match status" value="1"/>
</dbReference>
<organism evidence="2 3">
    <name type="scientific">Mycobacterium gallinarum</name>
    <dbReference type="NCBI Taxonomy" id="39689"/>
    <lineage>
        <taxon>Bacteria</taxon>
        <taxon>Bacillati</taxon>
        <taxon>Actinomycetota</taxon>
        <taxon>Actinomycetes</taxon>
        <taxon>Mycobacteriales</taxon>
        <taxon>Mycobacteriaceae</taxon>
        <taxon>Mycobacterium</taxon>
    </lineage>
</organism>
<protein>
    <recommendedName>
        <fullName evidence="1">MbtH-like domain-containing protein</fullName>
    </recommendedName>
</protein>
<dbReference type="AlphaFoldDB" id="A0A9W4FIG4"/>
<gene>
    <name evidence="2" type="ORF">MGALJ_58890</name>
</gene>
<dbReference type="InterPro" id="IPR005153">
    <property type="entry name" value="MbtH-like_dom"/>
</dbReference>
<sequence>MVYWGSVGNRARDFAETLTDSIGLQYGGTVPAEVDKVWSNVSINPFDDDNGSFFVLVNDEEQHSLWPTFSDVPPGWRVVYGEADRAACLEYIEQNWADIRPKSLRQRLEAGGALDK</sequence>